<keyword evidence="2" id="KW-1185">Reference proteome</keyword>
<dbReference type="AlphaFoldDB" id="A0A9K3DNS2"/>
<reference evidence="1" key="2">
    <citation type="submission" date="2020-06" db="EMBL/GenBank/DDBJ databases">
        <title>Helianthus annuus Genome sequencing and assembly Release 2.</title>
        <authorList>
            <person name="Gouzy J."/>
            <person name="Langlade N."/>
            <person name="Munos S."/>
        </authorList>
    </citation>
    <scope>NUCLEOTIDE SEQUENCE</scope>
    <source>
        <tissue evidence="1">Leaves</tissue>
    </source>
</reference>
<accession>A0A9K3DNS2</accession>
<evidence type="ECO:0000313" key="2">
    <source>
        <dbReference type="Proteomes" id="UP000215914"/>
    </source>
</evidence>
<protein>
    <submittedName>
        <fullName evidence="1">Uncharacterized protein</fullName>
    </submittedName>
</protein>
<gene>
    <name evidence="1" type="ORF">HanXRQr2_Chr16g0729501</name>
</gene>
<reference evidence="1" key="1">
    <citation type="journal article" date="2017" name="Nature">
        <title>The sunflower genome provides insights into oil metabolism, flowering and Asterid evolution.</title>
        <authorList>
            <person name="Badouin H."/>
            <person name="Gouzy J."/>
            <person name="Grassa C.J."/>
            <person name="Murat F."/>
            <person name="Staton S.E."/>
            <person name="Cottret L."/>
            <person name="Lelandais-Briere C."/>
            <person name="Owens G.L."/>
            <person name="Carrere S."/>
            <person name="Mayjonade B."/>
            <person name="Legrand L."/>
            <person name="Gill N."/>
            <person name="Kane N.C."/>
            <person name="Bowers J.E."/>
            <person name="Hubner S."/>
            <person name="Bellec A."/>
            <person name="Berard A."/>
            <person name="Berges H."/>
            <person name="Blanchet N."/>
            <person name="Boniface M.C."/>
            <person name="Brunel D."/>
            <person name="Catrice O."/>
            <person name="Chaidir N."/>
            <person name="Claudel C."/>
            <person name="Donnadieu C."/>
            <person name="Faraut T."/>
            <person name="Fievet G."/>
            <person name="Helmstetter N."/>
            <person name="King M."/>
            <person name="Knapp S.J."/>
            <person name="Lai Z."/>
            <person name="Le Paslier M.C."/>
            <person name="Lippi Y."/>
            <person name="Lorenzon L."/>
            <person name="Mandel J.R."/>
            <person name="Marage G."/>
            <person name="Marchand G."/>
            <person name="Marquand E."/>
            <person name="Bret-Mestries E."/>
            <person name="Morien E."/>
            <person name="Nambeesan S."/>
            <person name="Nguyen T."/>
            <person name="Pegot-Espagnet P."/>
            <person name="Pouilly N."/>
            <person name="Raftis F."/>
            <person name="Sallet E."/>
            <person name="Schiex T."/>
            <person name="Thomas J."/>
            <person name="Vandecasteele C."/>
            <person name="Vares D."/>
            <person name="Vear F."/>
            <person name="Vautrin S."/>
            <person name="Crespi M."/>
            <person name="Mangin B."/>
            <person name="Burke J.M."/>
            <person name="Salse J."/>
            <person name="Munos S."/>
            <person name="Vincourt P."/>
            <person name="Rieseberg L.H."/>
            <person name="Langlade N.B."/>
        </authorList>
    </citation>
    <scope>NUCLEOTIDE SEQUENCE</scope>
    <source>
        <tissue evidence="1">Leaves</tissue>
    </source>
</reference>
<evidence type="ECO:0000313" key="1">
    <source>
        <dbReference type="EMBL" id="KAF5758465.1"/>
    </source>
</evidence>
<dbReference type="Proteomes" id="UP000215914">
    <property type="component" value="Unassembled WGS sequence"/>
</dbReference>
<name>A0A9K3DNS2_HELAN</name>
<comment type="caution">
    <text evidence="1">The sequence shown here is derived from an EMBL/GenBank/DDBJ whole genome shotgun (WGS) entry which is preliminary data.</text>
</comment>
<dbReference type="EMBL" id="MNCJ02000331">
    <property type="protein sequence ID" value="KAF5758465.1"/>
    <property type="molecule type" value="Genomic_DNA"/>
</dbReference>
<organism evidence="1 2">
    <name type="scientific">Helianthus annuus</name>
    <name type="common">Common sunflower</name>
    <dbReference type="NCBI Taxonomy" id="4232"/>
    <lineage>
        <taxon>Eukaryota</taxon>
        <taxon>Viridiplantae</taxon>
        <taxon>Streptophyta</taxon>
        <taxon>Embryophyta</taxon>
        <taxon>Tracheophyta</taxon>
        <taxon>Spermatophyta</taxon>
        <taxon>Magnoliopsida</taxon>
        <taxon>eudicotyledons</taxon>
        <taxon>Gunneridae</taxon>
        <taxon>Pentapetalae</taxon>
        <taxon>asterids</taxon>
        <taxon>campanulids</taxon>
        <taxon>Asterales</taxon>
        <taxon>Asteraceae</taxon>
        <taxon>Asteroideae</taxon>
        <taxon>Heliantheae alliance</taxon>
        <taxon>Heliantheae</taxon>
        <taxon>Helianthus</taxon>
    </lineage>
</organism>
<sequence>MAPIPAPRTTPLSEALPAIAPVMAPVNAPAAAAQEIKSINLYVVKQLIRGELPRAKRPVRAPETAPEMNLGMK</sequence>
<dbReference type="Gramene" id="mRNA:HanXRQr2_Chr16g0729501">
    <property type="protein sequence ID" value="CDS:HanXRQr2_Chr16g0729501.1"/>
    <property type="gene ID" value="HanXRQr2_Chr16g0729501"/>
</dbReference>
<proteinExistence type="predicted"/>